<comment type="caution">
    <text evidence="2">The sequence shown here is derived from an EMBL/GenBank/DDBJ whole genome shotgun (WGS) entry which is preliminary data.</text>
</comment>
<evidence type="ECO:0000313" key="3">
    <source>
        <dbReference type="Proteomes" id="UP000886998"/>
    </source>
</evidence>
<accession>A0A8X6YFP7</accession>
<reference evidence="2" key="1">
    <citation type="submission" date="2020-08" db="EMBL/GenBank/DDBJ databases">
        <title>Multicomponent nature underlies the extraordinary mechanical properties of spider dragline silk.</title>
        <authorList>
            <person name="Kono N."/>
            <person name="Nakamura H."/>
            <person name="Mori M."/>
            <person name="Yoshida Y."/>
            <person name="Ohtoshi R."/>
            <person name="Malay A.D."/>
            <person name="Moran D.A.P."/>
            <person name="Tomita M."/>
            <person name="Numata K."/>
            <person name="Arakawa K."/>
        </authorList>
    </citation>
    <scope>NUCLEOTIDE SEQUENCE</scope>
</reference>
<dbReference type="Proteomes" id="UP000886998">
    <property type="component" value="Unassembled WGS sequence"/>
</dbReference>
<evidence type="ECO:0000313" key="2">
    <source>
        <dbReference type="EMBL" id="GFY70156.1"/>
    </source>
</evidence>
<gene>
    <name evidence="2" type="ORF">TNIN_181061</name>
</gene>
<sequence length="77" mass="8602">MFPIRYKTVIDYPSVFGYGPTVKRAIINPSKRLIRMERRIGSTSGAKTSSPKGAHPPKRRCGILKKISTAFMATFSE</sequence>
<organism evidence="2 3">
    <name type="scientific">Trichonephila inaurata madagascariensis</name>
    <dbReference type="NCBI Taxonomy" id="2747483"/>
    <lineage>
        <taxon>Eukaryota</taxon>
        <taxon>Metazoa</taxon>
        <taxon>Ecdysozoa</taxon>
        <taxon>Arthropoda</taxon>
        <taxon>Chelicerata</taxon>
        <taxon>Arachnida</taxon>
        <taxon>Araneae</taxon>
        <taxon>Araneomorphae</taxon>
        <taxon>Entelegynae</taxon>
        <taxon>Araneoidea</taxon>
        <taxon>Nephilidae</taxon>
        <taxon>Trichonephila</taxon>
        <taxon>Trichonephila inaurata</taxon>
    </lineage>
</organism>
<dbReference type="AlphaFoldDB" id="A0A8X6YFP7"/>
<feature type="region of interest" description="Disordered" evidence="1">
    <location>
        <begin position="39"/>
        <end position="59"/>
    </location>
</feature>
<keyword evidence="3" id="KW-1185">Reference proteome</keyword>
<protein>
    <submittedName>
        <fullName evidence="2">Uncharacterized protein</fullName>
    </submittedName>
</protein>
<name>A0A8X6YFP7_9ARAC</name>
<proteinExistence type="predicted"/>
<dbReference type="EMBL" id="BMAV01018048">
    <property type="protein sequence ID" value="GFY70156.1"/>
    <property type="molecule type" value="Genomic_DNA"/>
</dbReference>
<dbReference type="OrthoDB" id="10420429at2759"/>
<feature type="compositionally biased region" description="Polar residues" evidence="1">
    <location>
        <begin position="41"/>
        <end position="51"/>
    </location>
</feature>
<evidence type="ECO:0000256" key="1">
    <source>
        <dbReference type="SAM" id="MobiDB-lite"/>
    </source>
</evidence>